<protein>
    <submittedName>
        <fullName evidence="2">Putative RecB family exonuclease</fullName>
    </submittedName>
</protein>
<dbReference type="EMBL" id="QNRR01000007">
    <property type="protein sequence ID" value="RBP41455.1"/>
    <property type="molecule type" value="Genomic_DNA"/>
</dbReference>
<evidence type="ECO:0000259" key="1">
    <source>
        <dbReference type="Pfam" id="PF12705"/>
    </source>
</evidence>
<keyword evidence="2" id="KW-0269">Exonuclease</keyword>
<accession>A0A366HHZ4</accession>
<dbReference type="OrthoDB" id="198588at2"/>
<dbReference type="Pfam" id="PF12705">
    <property type="entry name" value="PDDEXK_1"/>
    <property type="match status" value="1"/>
</dbReference>
<gene>
    <name evidence="2" type="ORF">DES53_107287</name>
</gene>
<keyword evidence="3" id="KW-1185">Reference proteome</keyword>
<reference evidence="2 3" key="1">
    <citation type="submission" date="2018-06" db="EMBL/GenBank/DDBJ databases">
        <title>Genomic Encyclopedia of Type Strains, Phase IV (KMG-IV): sequencing the most valuable type-strain genomes for metagenomic binning, comparative biology and taxonomic classification.</title>
        <authorList>
            <person name="Goeker M."/>
        </authorList>
    </citation>
    <scope>NUCLEOTIDE SEQUENCE [LARGE SCALE GENOMIC DNA]</scope>
    <source>
        <strain evidence="2 3">DSM 25532</strain>
    </source>
</reference>
<sequence length="285" mass="32771">MNSLLAAIPPREKIQSIEKPETKPPSEAETIAGLQKIVSSSRLGTFLQCRLKFYYRYVAQIKKAKTAALFLGNAVHETLKAWNKTRWKENRLLSLKELHDEFSRAWEEQSKEEPVNWEGEEEAEKLTGWRLLETYMRQYGLYLAIKPEAVEVPIEADLGNHGLPKLVGVLDLVQQRRVVDYKTSGTTPKEEQSAHTHEVQTCTYAVLYREANGQRELGIELHSLVKLKNPKLSIIELPPMSDSQETRLFHLMEAYVEGLERKDFVPSPGFGCMSCEFFDNCRRWS</sequence>
<feature type="domain" description="PD-(D/E)XK endonuclease-like" evidence="1">
    <location>
        <begin position="38"/>
        <end position="282"/>
    </location>
</feature>
<comment type="caution">
    <text evidence="2">The sequence shown here is derived from an EMBL/GenBank/DDBJ whole genome shotgun (WGS) entry which is preliminary data.</text>
</comment>
<dbReference type="RefSeq" id="WP_113960080.1">
    <property type="nucleotide sequence ID" value="NZ_QNRR01000007.1"/>
</dbReference>
<evidence type="ECO:0000313" key="2">
    <source>
        <dbReference type="EMBL" id="RBP41455.1"/>
    </source>
</evidence>
<evidence type="ECO:0000313" key="3">
    <source>
        <dbReference type="Proteomes" id="UP000253426"/>
    </source>
</evidence>
<keyword evidence="2" id="KW-0540">Nuclease</keyword>
<proteinExistence type="predicted"/>
<keyword evidence="2" id="KW-0378">Hydrolase</keyword>
<dbReference type="Proteomes" id="UP000253426">
    <property type="component" value="Unassembled WGS sequence"/>
</dbReference>
<organism evidence="2 3">
    <name type="scientific">Roseimicrobium gellanilyticum</name>
    <dbReference type="NCBI Taxonomy" id="748857"/>
    <lineage>
        <taxon>Bacteria</taxon>
        <taxon>Pseudomonadati</taxon>
        <taxon>Verrucomicrobiota</taxon>
        <taxon>Verrucomicrobiia</taxon>
        <taxon>Verrucomicrobiales</taxon>
        <taxon>Verrucomicrobiaceae</taxon>
        <taxon>Roseimicrobium</taxon>
    </lineage>
</organism>
<dbReference type="InterPro" id="IPR038726">
    <property type="entry name" value="PDDEXK_AddAB-type"/>
</dbReference>
<dbReference type="Gene3D" id="3.90.320.10">
    <property type="match status" value="1"/>
</dbReference>
<dbReference type="GO" id="GO:0004527">
    <property type="term" value="F:exonuclease activity"/>
    <property type="evidence" value="ECO:0007669"/>
    <property type="project" value="UniProtKB-KW"/>
</dbReference>
<dbReference type="AlphaFoldDB" id="A0A366HHZ4"/>
<name>A0A366HHZ4_9BACT</name>
<dbReference type="InterPro" id="IPR011604">
    <property type="entry name" value="PDDEXK-like_dom_sf"/>
</dbReference>